<keyword evidence="5" id="KW-0963">Cytoplasm</keyword>
<dbReference type="InterPro" id="IPR039308">
    <property type="entry name" value="GAS8"/>
</dbReference>
<evidence type="ECO:0000256" key="8">
    <source>
        <dbReference type="ARBA" id="ARBA00023054"/>
    </source>
</evidence>
<feature type="coiled-coil region" evidence="13">
    <location>
        <begin position="35"/>
        <end position="211"/>
    </location>
</feature>
<comment type="similarity">
    <text evidence="3">Belongs to the DRC4 family.</text>
</comment>
<evidence type="ECO:0000256" key="11">
    <source>
        <dbReference type="ARBA" id="ARBA00023273"/>
    </source>
</evidence>
<dbReference type="PANTHER" id="PTHR31543">
    <property type="entry name" value="DYNEIN REGULATORY COMPLEX SUBUNIT 4"/>
    <property type="match status" value="1"/>
</dbReference>
<evidence type="ECO:0000256" key="7">
    <source>
        <dbReference type="ARBA" id="ARBA00022846"/>
    </source>
</evidence>
<evidence type="ECO:0000256" key="5">
    <source>
        <dbReference type="ARBA" id="ARBA00022490"/>
    </source>
</evidence>
<organism evidence="15">
    <name type="scientific">Triatoma infestans</name>
    <name type="common">Assassin bug</name>
    <dbReference type="NCBI Taxonomy" id="30076"/>
    <lineage>
        <taxon>Eukaryota</taxon>
        <taxon>Metazoa</taxon>
        <taxon>Ecdysozoa</taxon>
        <taxon>Arthropoda</taxon>
        <taxon>Hexapoda</taxon>
        <taxon>Insecta</taxon>
        <taxon>Pterygota</taxon>
        <taxon>Neoptera</taxon>
        <taxon>Paraneoptera</taxon>
        <taxon>Hemiptera</taxon>
        <taxon>Heteroptera</taxon>
        <taxon>Panheteroptera</taxon>
        <taxon>Cimicomorpha</taxon>
        <taxon>Reduviidae</taxon>
        <taxon>Triatominae</taxon>
        <taxon>Triatoma</taxon>
    </lineage>
</organism>
<dbReference type="GO" id="GO:0008017">
    <property type="term" value="F:microtubule binding"/>
    <property type="evidence" value="ECO:0007669"/>
    <property type="project" value="InterPro"/>
</dbReference>
<keyword evidence="7" id="KW-0282">Flagellum</keyword>
<evidence type="ECO:0000259" key="14">
    <source>
        <dbReference type="Pfam" id="PF13851"/>
    </source>
</evidence>
<dbReference type="PANTHER" id="PTHR31543:SF0">
    <property type="entry name" value="DYNEIN REGULATORY COMPLEX SUBUNIT 4"/>
    <property type="match status" value="1"/>
</dbReference>
<dbReference type="GO" id="GO:0031267">
    <property type="term" value="F:small GTPase binding"/>
    <property type="evidence" value="ECO:0007669"/>
    <property type="project" value="InterPro"/>
</dbReference>
<keyword evidence="8 13" id="KW-0175">Coiled coil</keyword>
<evidence type="ECO:0000313" key="15">
    <source>
        <dbReference type="EMBL" id="JAC13851.1"/>
    </source>
</evidence>
<keyword evidence="11" id="KW-0966">Cell projection</keyword>
<feature type="domain" description="Growth arrest-specific protein 8" evidence="14">
    <location>
        <begin position="49"/>
        <end position="247"/>
    </location>
</feature>
<protein>
    <recommendedName>
        <fullName evidence="4">Dynein regulatory complex subunit 4</fullName>
    </recommendedName>
    <alternativeName>
        <fullName evidence="12">Growth arrest-specific protein 8</fullName>
    </alternativeName>
</protein>
<dbReference type="GO" id="GO:0005874">
    <property type="term" value="C:microtubule"/>
    <property type="evidence" value="ECO:0007669"/>
    <property type="project" value="UniProtKB-KW"/>
</dbReference>
<name>A0A023EXW1_TRIIF</name>
<evidence type="ECO:0000256" key="10">
    <source>
        <dbReference type="ARBA" id="ARBA00023212"/>
    </source>
</evidence>
<evidence type="ECO:0000256" key="4">
    <source>
        <dbReference type="ARBA" id="ARBA00021301"/>
    </source>
</evidence>
<feature type="non-terminal residue" evidence="15">
    <location>
        <position position="1"/>
    </location>
</feature>
<dbReference type="Pfam" id="PF13851">
    <property type="entry name" value="GAS"/>
    <property type="match status" value="1"/>
</dbReference>
<evidence type="ECO:0000256" key="3">
    <source>
        <dbReference type="ARBA" id="ARBA00009859"/>
    </source>
</evidence>
<evidence type="ECO:0000256" key="2">
    <source>
        <dbReference type="ARBA" id="ARBA00004245"/>
    </source>
</evidence>
<evidence type="ECO:0000256" key="6">
    <source>
        <dbReference type="ARBA" id="ARBA00022701"/>
    </source>
</evidence>
<evidence type="ECO:0000256" key="9">
    <source>
        <dbReference type="ARBA" id="ARBA00023069"/>
    </source>
</evidence>
<keyword evidence="10" id="KW-0206">Cytoskeleton</keyword>
<dbReference type="GO" id="GO:0031514">
    <property type="term" value="C:motile cilium"/>
    <property type="evidence" value="ECO:0007669"/>
    <property type="project" value="UniProtKB-SubCell"/>
</dbReference>
<dbReference type="InterPro" id="IPR025593">
    <property type="entry name" value="GAS8_dom"/>
</dbReference>
<reference evidence="15" key="1">
    <citation type="journal article" date="2014" name="PLoS Negl. Trop. Dis.">
        <title>An updated insight into the Sialotranscriptome of Triatoma infestans: developmental stage and geographic variations.</title>
        <authorList>
            <person name="Schwarz A."/>
            <person name="Medrano-Mercado N."/>
            <person name="Schaub G.A."/>
            <person name="Struchiner C.J."/>
            <person name="Bargues M.D."/>
            <person name="Levy M.Z."/>
            <person name="Ribeiro J.M."/>
        </authorList>
    </citation>
    <scope>NUCLEOTIDE SEQUENCE</scope>
    <source>
        <strain evidence="15">Chile</strain>
        <tissue evidence="15">Salivary glands</tissue>
    </source>
</reference>
<keyword evidence="9" id="KW-0969">Cilium</keyword>
<dbReference type="AlphaFoldDB" id="A0A023EXW1"/>
<evidence type="ECO:0000256" key="1">
    <source>
        <dbReference type="ARBA" id="ARBA00004230"/>
    </source>
</evidence>
<comment type="subcellular location">
    <subcellularLocation>
        <location evidence="1">Cell projection</location>
        <location evidence="1">Cilium</location>
        <location evidence="1">Flagellum</location>
    </subcellularLocation>
    <subcellularLocation>
        <location evidence="2">Cytoplasm</location>
        <location evidence="2">Cytoskeleton</location>
    </subcellularLocation>
</comment>
<evidence type="ECO:0000256" key="12">
    <source>
        <dbReference type="ARBA" id="ARBA00031568"/>
    </source>
</evidence>
<evidence type="ECO:0000256" key="13">
    <source>
        <dbReference type="SAM" id="Coils"/>
    </source>
</evidence>
<dbReference type="EMBL" id="GBBI01004861">
    <property type="protein sequence ID" value="JAC13851.1"/>
    <property type="molecule type" value="mRNA"/>
</dbReference>
<sequence>IREEFMFKIKEMVIKAEKRLEKIREHFDLKNKMEISEIEERKNKVINNLSETQKKAIRDLKTYYTDVIDNNLAVIAALKEELISLKAENEEVNKLVAKLKTENKTLSRPLEEANKKVLELEKEASLNKKNKSSLQEMHKRYSALSKEMEKVVTERDLLESEIEKMEFEMNELKTHYTTLITELQKQNAIQIRTLEKKITFLENEHEKKEIMLAQLVCKANLDPNAVNEANTKMQQAMSRRAKKIEILQLELGRVVKAHDDMLDDFMSKAKEYNIPLEELSYLHFKPMLKQIISDYLQGGD</sequence>
<dbReference type="GO" id="GO:0005794">
    <property type="term" value="C:Golgi apparatus"/>
    <property type="evidence" value="ECO:0007669"/>
    <property type="project" value="TreeGrafter"/>
</dbReference>
<keyword evidence="6" id="KW-0493">Microtubule</keyword>
<accession>A0A023EXW1</accession>
<proteinExistence type="evidence at transcript level"/>
<dbReference type="GO" id="GO:0048870">
    <property type="term" value="P:cell motility"/>
    <property type="evidence" value="ECO:0007669"/>
    <property type="project" value="InterPro"/>
</dbReference>